<feature type="transmembrane region" description="Helical" evidence="1">
    <location>
        <begin position="76"/>
        <end position="96"/>
    </location>
</feature>
<accession>A0A0L7L5S6</accession>
<dbReference type="AlphaFoldDB" id="A0A0L7L5S6"/>
<evidence type="ECO:0000256" key="1">
    <source>
        <dbReference type="SAM" id="Phobius"/>
    </source>
</evidence>
<dbReference type="Gene3D" id="1.20.1250.20">
    <property type="entry name" value="MFS general substrate transporter like domains"/>
    <property type="match status" value="2"/>
</dbReference>
<evidence type="ECO:0000313" key="3">
    <source>
        <dbReference type="Proteomes" id="UP000037510"/>
    </source>
</evidence>
<gene>
    <name evidence="2" type="ORF">OBRU01_15012</name>
</gene>
<sequence length="103" mass="11921">MILYNTVSQYSDLFPAILSLYLRDKLGYSDDGATIIYHVFTMFAYFFPLLGAMIADGWLGRYRYIITGYSDDGATIIYHVFTMFAYFFPLRGVMIADGWLGRY</sequence>
<dbReference type="Proteomes" id="UP000037510">
    <property type="component" value="Unassembled WGS sequence"/>
</dbReference>
<dbReference type="InterPro" id="IPR036259">
    <property type="entry name" value="MFS_trans_sf"/>
</dbReference>
<reference evidence="2 3" key="1">
    <citation type="journal article" date="2015" name="Genome Biol. Evol.">
        <title>The genome of winter moth (Operophtera brumata) provides a genomic perspective on sexual dimorphism and phenology.</title>
        <authorList>
            <person name="Derks M.F."/>
            <person name="Smit S."/>
            <person name="Salis L."/>
            <person name="Schijlen E."/>
            <person name="Bossers A."/>
            <person name="Mateman C."/>
            <person name="Pijl A.S."/>
            <person name="de Ridder D."/>
            <person name="Groenen M.A."/>
            <person name="Visser M.E."/>
            <person name="Megens H.J."/>
        </authorList>
    </citation>
    <scope>NUCLEOTIDE SEQUENCE [LARGE SCALE GENOMIC DNA]</scope>
    <source>
        <strain evidence="2">WM2013NL</strain>
        <tissue evidence="2">Head and thorax</tissue>
    </source>
</reference>
<keyword evidence="1" id="KW-0812">Transmembrane</keyword>
<dbReference type="EMBL" id="JTDY01002830">
    <property type="protein sequence ID" value="KOB70639.1"/>
    <property type="molecule type" value="Genomic_DNA"/>
</dbReference>
<keyword evidence="1" id="KW-1133">Transmembrane helix</keyword>
<evidence type="ECO:0000313" key="2">
    <source>
        <dbReference type="EMBL" id="KOB70639.1"/>
    </source>
</evidence>
<name>A0A0L7L5S6_OPEBR</name>
<comment type="caution">
    <text evidence="2">The sequence shown here is derived from an EMBL/GenBank/DDBJ whole genome shotgun (WGS) entry which is preliminary data.</text>
</comment>
<keyword evidence="3" id="KW-1185">Reference proteome</keyword>
<organism evidence="2 3">
    <name type="scientific">Operophtera brumata</name>
    <name type="common">Winter moth</name>
    <name type="synonym">Phalaena brumata</name>
    <dbReference type="NCBI Taxonomy" id="104452"/>
    <lineage>
        <taxon>Eukaryota</taxon>
        <taxon>Metazoa</taxon>
        <taxon>Ecdysozoa</taxon>
        <taxon>Arthropoda</taxon>
        <taxon>Hexapoda</taxon>
        <taxon>Insecta</taxon>
        <taxon>Pterygota</taxon>
        <taxon>Neoptera</taxon>
        <taxon>Endopterygota</taxon>
        <taxon>Lepidoptera</taxon>
        <taxon>Glossata</taxon>
        <taxon>Ditrysia</taxon>
        <taxon>Geometroidea</taxon>
        <taxon>Geometridae</taxon>
        <taxon>Larentiinae</taxon>
        <taxon>Operophtera</taxon>
    </lineage>
</organism>
<keyword evidence="1" id="KW-0472">Membrane</keyword>
<proteinExistence type="predicted"/>
<feature type="non-terminal residue" evidence="2">
    <location>
        <position position="103"/>
    </location>
</feature>
<feature type="transmembrane region" description="Helical" evidence="1">
    <location>
        <begin position="35"/>
        <end position="55"/>
    </location>
</feature>
<protein>
    <submittedName>
        <fullName evidence="2">Yin</fullName>
    </submittedName>
</protein>